<protein>
    <submittedName>
        <fullName evidence="2">Uncharacterized protein</fullName>
    </submittedName>
</protein>
<proteinExistence type="predicted"/>
<feature type="region of interest" description="Disordered" evidence="1">
    <location>
        <begin position="1"/>
        <end position="32"/>
    </location>
</feature>
<feature type="compositionally biased region" description="Basic and acidic residues" evidence="1">
    <location>
        <begin position="74"/>
        <end position="84"/>
    </location>
</feature>
<accession>A0A0F9EFN2</accession>
<organism evidence="2">
    <name type="scientific">marine sediment metagenome</name>
    <dbReference type="NCBI Taxonomy" id="412755"/>
    <lineage>
        <taxon>unclassified sequences</taxon>
        <taxon>metagenomes</taxon>
        <taxon>ecological metagenomes</taxon>
    </lineage>
</organism>
<evidence type="ECO:0000256" key="1">
    <source>
        <dbReference type="SAM" id="MobiDB-lite"/>
    </source>
</evidence>
<reference evidence="2" key="1">
    <citation type="journal article" date="2015" name="Nature">
        <title>Complex archaea that bridge the gap between prokaryotes and eukaryotes.</title>
        <authorList>
            <person name="Spang A."/>
            <person name="Saw J.H."/>
            <person name="Jorgensen S.L."/>
            <person name="Zaremba-Niedzwiedzka K."/>
            <person name="Martijn J."/>
            <person name="Lind A.E."/>
            <person name="van Eijk R."/>
            <person name="Schleper C."/>
            <person name="Guy L."/>
            <person name="Ettema T.J."/>
        </authorList>
    </citation>
    <scope>NUCLEOTIDE SEQUENCE</scope>
</reference>
<gene>
    <name evidence="2" type="ORF">LCGC14_2431900</name>
</gene>
<dbReference type="AlphaFoldDB" id="A0A0F9EFN2"/>
<name>A0A0F9EFN2_9ZZZZ</name>
<dbReference type="EMBL" id="LAZR01037212">
    <property type="protein sequence ID" value="KKL22788.1"/>
    <property type="molecule type" value="Genomic_DNA"/>
</dbReference>
<comment type="caution">
    <text evidence="2">The sequence shown here is derived from an EMBL/GenBank/DDBJ whole genome shotgun (WGS) entry which is preliminary data.</text>
</comment>
<feature type="region of interest" description="Disordered" evidence="1">
    <location>
        <begin position="74"/>
        <end position="97"/>
    </location>
</feature>
<sequence>MTETQTADPTTEKPVRAKRAPRTDLHSRMKSADVKVNRLETREAKLLNELEAVRDELDVARVAQSMCMDEMQSRIDSARGKGNEATDTPVAAGTGEV</sequence>
<evidence type="ECO:0000313" key="2">
    <source>
        <dbReference type="EMBL" id="KKL22788.1"/>
    </source>
</evidence>
<feature type="compositionally biased region" description="Basic and acidic residues" evidence="1">
    <location>
        <begin position="10"/>
        <end position="32"/>
    </location>
</feature>